<evidence type="ECO:0000313" key="2">
    <source>
        <dbReference type="Proteomes" id="UP001458880"/>
    </source>
</evidence>
<organism evidence="1 2">
    <name type="scientific">Popillia japonica</name>
    <name type="common">Japanese beetle</name>
    <dbReference type="NCBI Taxonomy" id="7064"/>
    <lineage>
        <taxon>Eukaryota</taxon>
        <taxon>Metazoa</taxon>
        <taxon>Ecdysozoa</taxon>
        <taxon>Arthropoda</taxon>
        <taxon>Hexapoda</taxon>
        <taxon>Insecta</taxon>
        <taxon>Pterygota</taxon>
        <taxon>Neoptera</taxon>
        <taxon>Endopterygota</taxon>
        <taxon>Coleoptera</taxon>
        <taxon>Polyphaga</taxon>
        <taxon>Scarabaeiformia</taxon>
        <taxon>Scarabaeidae</taxon>
        <taxon>Rutelinae</taxon>
        <taxon>Popillia</taxon>
    </lineage>
</organism>
<accession>A0AAW1IZG1</accession>
<dbReference type="EMBL" id="JASPKY010000466">
    <property type="protein sequence ID" value="KAK9695948.1"/>
    <property type="molecule type" value="Genomic_DNA"/>
</dbReference>
<gene>
    <name evidence="1" type="ORF">QE152_g32223</name>
</gene>
<sequence>MFFGGSFSQYLAAIAIKPLIAPSKETYCFSILIYNKRKVYTTTEKHDQELNILVRHPHISSDFTSELCEKMQI</sequence>
<reference evidence="1 2" key="1">
    <citation type="journal article" date="2024" name="BMC Genomics">
        <title>De novo assembly and annotation of Popillia japonica's genome with initial clues to its potential as an invasive pest.</title>
        <authorList>
            <person name="Cucini C."/>
            <person name="Boschi S."/>
            <person name="Funari R."/>
            <person name="Cardaioli E."/>
            <person name="Iannotti N."/>
            <person name="Marturano G."/>
            <person name="Paoli F."/>
            <person name="Bruttini M."/>
            <person name="Carapelli A."/>
            <person name="Frati F."/>
            <person name="Nardi F."/>
        </authorList>
    </citation>
    <scope>NUCLEOTIDE SEQUENCE [LARGE SCALE GENOMIC DNA]</scope>
    <source>
        <strain evidence="1">DMR45628</strain>
    </source>
</reference>
<name>A0AAW1IZG1_POPJA</name>
<dbReference type="Proteomes" id="UP001458880">
    <property type="component" value="Unassembled WGS sequence"/>
</dbReference>
<comment type="caution">
    <text evidence="1">The sequence shown here is derived from an EMBL/GenBank/DDBJ whole genome shotgun (WGS) entry which is preliminary data.</text>
</comment>
<dbReference type="AlphaFoldDB" id="A0AAW1IZG1"/>
<proteinExistence type="predicted"/>
<evidence type="ECO:0000313" key="1">
    <source>
        <dbReference type="EMBL" id="KAK9695948.1"/>
    </source>
</evidence>
<keyword evidence="2" id="KW-1185">Reference proteome</keyword>
<protein>
    <submittedName>
        <fullName evidence="1">Uncharacterized protein</fullName>
    </submittedName>
</protein>